<evidence type="ECO:0008006" key="3">
    <source>
        <dbReference type="Google" id="ProtNLM"/>
    </source>
</evidence>
<dbReference type="EMBL" id="DSVL01000174">
    <property type="protein sequence ID" value="HFH28977.1"/>
    <property type="molecule type" value="Genomic_DNA"/>
</dbReference>
<gene>
    <name evidence="2" type="ORF">ENS59_05625</name>
</gene>
<reference evidence="2" key="1">
    <citation type="journal article" date="2020" name="mSystems">
        <title>Genome- and Community-Level Interaction Insights into Carbon Utilization and Element Cycling Functions of Hydrothermarchaeota in Hydrothermal Sediment.</title>
        <authorList>
            <person name="Zhou Z."/>
            <person name="Liu Y."/>
            <person name="Xu W."/>
            <person name="Pan J."/>
            <person name="Luo Z.H."/>
            <person name="Li M."/>
        </authorList>
    </citation>
    <scope>NUCLEOTIDE SEQUENCE [LARGE SCALE GENOMIC DNA]</scope>
    <source>
        <strain evidence="2">SpSt-503</strain>
    </source>
</reference>
<keyword evidence="1" id="KW-0812">Transmembrane</keyword>
<evidence type="ECO:0000256" key="1">
    <source>
        <dbReference type="SAM" id="Phobius"/>
    </source>
</evidence>
<name>A0A7C3E4M1_9SPIR</name>
<dbReference type="AlphaFoldDB" id="A0A7C3E4M1"/>
<comment type="caution">
    <text evidence="2">The sequence shown here is derived from an EMBL/GenBank/DDBJ whole genome shotgun (WGS) entry which is preliminary data.</text>
</comment>
<feature type="transmembrane region" description="Helical" evidence="1">
    <location>
        <begin position="94"/>
        <end position="110"/>
    </location>
</feature>
<feature type="transmembrane region" description="Helical" evidence="1">
    <location>
        <begin position="116"/>
        <end position="138"/>
    </location>
</feature>
<protein>
    <recommendedName>
        <fullName evidence="3">Zinc-finger domain-containing protein</fullName>
    </recommendedName>
</protein>
<evidence type="ECO:0000313" key="2">
    <source>
        <dbReference type="EMBL" id="HFH28977.1"/>
    </source>
</evidence>
<keyword evidence="1" id="KW-0472">Membrane</keyword>
<organism evidence="2">
    <name type="scientific">Gracilinema caldarium</name>
    <dbReference type="NCBI Taxonomy" id="215591"/>
    <lineage>
        <taxon>Bacteria</taxon>
        <taxon>Pseudomonadati</taxon>
        <taxon>Spirochaetota</taxon>
        <taxon>Spirochaetia</taxon>
        <taxon>Spirochaetales</taxon>
        <taxon>Breznakiellaceae</taxon>
        <taxon>Gracilinema</taxon>
    </lineage>
</organism>
<accession>A0A7C3E4M1</accession>
<sequence>MNCKEAQSKLTEIVDPKGSLFLKSPLLTLHLARCTSCRKEAQRLKQALALLETAIQHRNVEVPGRVEQNIMELIAREAPLENPGAQNPVSFRDWIVVGIILFIALCTLPFSSESPYILIITVSIFLTLYGSLLIGTHLEELAHFFGLRP</sequence>
<proteinExistence type="predicted"/>
<keyword evidence="1" id="KW-1133">Transmembrane helix</keyword>